<dbReference type="GO" id="GO:0043202">
    <property type="term" value="C:lysosomal lumen"/>
    <property type="evidence" value="ECO:0007669"/>
    <property type="project" value="UniProtKB-SubCell"/>
</dbReference>
<protein>
    <submittedName>
        <fullName evidence="6">Ribonuclease T2, like</fullName>
    </submittedName>
</protein>
<dbReference type="Ensembl" id="ENSGMOT00000051990.1">
    <property type="protein sequence ID" value="ENSGMOP00000057549.1"/>
    <property type="gene ID" value="ENSGMOG00000036250.1"/>
</dbReference>
<feature type="compositionally biased region" description="Basic and acidic residues" evidence="4">
    <location>
        <begin position="258"/>
        <end position="268"/>
    </location>
</feature>
<dbReference type="Gene3D" id="3.90.730.10">
    <property type="entry name" value="Ribonuclease T2-like"/>
    <property type="match status" value="1"/>
</dbReference>
<keyword evidence="7" id="KW-1185">Reference proteome</keyword>
<proteinExistence type="inferred from homology"/>
<evidence type="ECO:0000313" key="6">
    <source>
        <dbReference type="Ensembl" id="ENSGMOP00000057549.1"/>
    </source>
</evidence>
<dbReference type="OrthoDB" id="435754at2759"/>
<evidence type="ECO:0000256" key="2">
    <source>
        <dbReference type="ARBA" id="ARBA00007469"/>
    </source>
</evidence>
<dbReference type="InterPro" id="IPR018188">
    <property type="entry name" value="RNase_T2_His_AS_1"/>
</dbReference>
<dbReference type="PANTHER" id="PTHR11240">
    <property type="entry name" value="RIBONUCLEASE T2"/>
    <property type="match status" value="1"/>
</dbReference>
<comment type="subcellular location">
    <subcellularLocation>
        <location evidence="1">Lysosome lumen</location>
    </subcellularLocation>
</comment>
<dbReference type="GO" id="GO:0003723">
    <property type="term" value="F:RNA binding"/>
    <property type="evidence" value="ECO:0007669"/>
    <property type="project" value="InterPro"/>
</dbReference>
<dbReference type="GeneTree" id="ENSGT00640000091563"/>
<keyword evidence="5" id="KW-0732">Signal</keyword>
<comment type="similarity">
    <text evidence="2 3">Belongs to the RNase T2 family.</text>
</comment>
<dbReference type="InterPro" id="IPR001568">
    <property type="entry name" value="RNase_T2-like"/>
</dbReference>
<dbReference type="GO" id="GO:0005576">
    <property type="term" value="C:extracellular region"/>
    <property type="evidence" value="ECO:0007669"/>
    <property type="project" value="TreeGrafter"/>
</dbReference>
<evidence type="ECO:0000256" key="5">
    <source>
        <dbReference type="SAM" id="SignalP"/>
    </source>
</evidence>
<dbReference type="GO" id="GO:0033897">
    <property type="term" value="F:ribonuclease T2 activity"/>
    <property type="evidence" value="ECO:0007669"/>
    <property type="project" value="InterPro"/>
</dbReference>
<dbReference type="AlphaFoldDB" id="A0A8C5FS63"/>
<name>A0A8C5FS63_GADMO</name>
<dbReference type="GO" id="GO:0006401">
    <property type="term" value="P:RNA catabolic process"/>
    <property type="evidence" value="ECO:0007669"/>
    <property type="project" value="TreeGrafter"/>
</dbReference>
<dbReference type="Pfam" id="PF00445">
    <property type="entry name" value="Ribonuclease_T2"/>
    <property type="match status" value="1"/>
</dbReference>
<feature type="chain" id="PRO_5034657526" evidence="5">
    <location>
        <begin position="21"/>
        <end position="268"/>
    </location>
</feature>
<gene>
    <name evidence="6" type="primary">rnaset2l</name>
</gene>
<dbReference type="OMA" id="FYYFPIN"/>
<dbReference type="PANTHER" id="PTHR11240:SF85">
    <property type="entry name" value="RIBONUCLEASE T2"/>
    <property type="match status" value="1"/>
</dbReference>
<feature type="signal peptide" evidence="5">
    <location>
        <begin position="1"/>
        <end position="20"/>
    </location>
</feature>
<evidence type="ECO:0000256" key="1">
    <source>
        <dbReference type="ARBA" id="ARBA00004227"/>
    </source>
</evidence>
<sequence>MLGSQLCLLVLLGAVVPTLQQRDQWSSLDHSNDYNYVRHDEEVQKTFCSWDCLKFTLQWPGAFCTYLNEKAKCVIQPEINTWTIHGLWPQKAYNCCGCWHLFPSDLEVLDEELSQEWPSFVKSKSYFQFWKMEWLKHGVCAACVEGLNSPIKYFSLCLKLRQQFNITRTLSEGNVVPSCDRPYKLAELEEVLTPLIGEHHEIQCIKDKQDRELWFQVKIPLSRNLTLGCPQPNPTAERGPPPAGHPCPSQTPIYLVPIDHENPRKPCG</sequence>
<evidence type="ECO:0000313" key="7">
    <source>
        <dbReference type="Proteomes" id="UP000694546"/>
    </source>
</evidence>
<dbReference type="PROSITE" id="PS00530">
    <property type="entry name" value="RNASE_T2_1"/>
    <property type="match status" value="1"/>
</dbReference>
<organism evidence="6 7">
    <name type="scientific">Gadus morhua</name>
    <name type="common">Atlantic cod</name>
    <dbReference type="NCBI Taxonomy" id="8049"/>
    <lineage>
        <taxon>Eukaryota</taxon>
        <taxon>Metazoa</taxon>
        <taxon>Chordata</taxon>
        <taxon>Craniata</taxon>
        <taxon>Vertebrata</taxon>
        <taxon>Euteleostomi</taxon>
        <taxon>Actinopterygii</taxon>
        <taxon>Neopterygii</taxon>
        <taxon>Teleostei</taxon>
        <taxon>Neoteleostei</taxon>
        <taxon>Acanthomorphata</taxon>
        <taxon>Zeiogadaria</taxon>
        <taxon>Gadariae</taxon>
        <taxon>Gadiformes</taxon>
        <taxon>Gadoidei</taxon>
        <taxon>Gadidae</taxon>
        <taxon>Gadus</taxon>
    </lineage>
</organism>
<dbReference type="SUPFAM" id="SSF55895">
    <property type="entry name" value="Ribonuclease Rh-like"/>
    <property type="match status" value="1"/>
</dbReference>
<evidence type="ECO:0000256" key="4">
    <source>
        <dbReference type="SAM" id="MobiDB-lite"/>
    </source>
</evidence>
<reference evidence="6" key="1">
    <citation type="submission" date="2025-08" db="UniProtKB">
        <authorList>
            <consortium name="Ensembl"/>
        </authorList>
    </citation>
    <scope>IDENTIFICATION</scope>
</reference>
<reference evidence="6" key="2">
    <citation type="submission" date="2025-09" db="UniProtKB">
        <authorList>
            <consortium name="Ensembl"/>
        </authorList>
    </citation>
    <scope>IDENTIFICATION</scope>
</reference>
<dbReference type="Proteomes" id="UP000694546">
    <property type="component" value="Chromosome 16"/>
</dbReference>
<dbReference type="InterPro" id="IPR036430">
    <property type="entry name" value="RNase_T2-like_sf"/>
</dbReference>
<feature type="region of interest" description="Disordered" evidence="4">
    <location>
        <begin position="228"/>
        <end position="268"/>
    </location>
</feature>
<accession>A0A8C5FS63</accession>
<evidence type="ECO:0000256" key="3">
    <source>
        <dbReference type="RuleBase" id="RU004328"/>
    </source>
</evidence>